<proteinExistence type="predicted"/>
<organism evidence="1">
    <name type="scientific">Siphoviridae sp. ctfza2</name>
    <dbReference type="NCBI Taxonomy" id="2825599"/>
    <lineage>
        <taxon>Viruses</taxon>
        <taxon>Duplodnaviria</taxon>
        <taxon>Heunggongvirae</taxon>
        <taxon>Uroviricota</taxon>
        <taxon>Caudoviricetes</taxon>
    </lineage>
</organism>
<accession>A0A8S5UXZ3</accession>
<evidence type="ECO:0000313" key="1">
    <source>
        <dbReference type="EMBL" id="DAF99315.1"/>
    </source>
</evidence>
<dbReference type="EMBL" id="BK016163">
    <property type="protein sequence ID" value="DAF99315.1"/>
    <property type="molecule type" value="Genomic_DNA"/>
</dbReference>
<name>A0A8S5UXZ3_9CAUD</name>
<protein>
    <submittedName>
        <fullName evidence="1">Uncharacterized protein</fullName>
    </submittedName>
</protein>
<sequence>MIVIKTLVISSQPYAQWLAESLSFLENRKIDKIAIVAIDKTNGEVITGYHDCTFADKAVMAANIQADAIYGSVLANADQIVQEAEDIANSGYDQNQL</sequence>
<reference evidence="1" key="1">
    <citation type="journal article" date="2021" name="Proc. Natl. Acad. Sci. U.S.A.">
        <title>A Catalog of Tens of Thousands of Viruses from Human Metagenomes Reveals Hidden Associations with Chronic Diseases.</title>
        <authorList>
            <person name="Tisza M.J."/>
            <person name="Buck C.B."/>
        </authorList>
    </citation>
    <scope>NUCLEOTIDE SEQUENCE</scope>
    <source>
        <strain evidence="1">Ctfza2</strain>
    </source>
</reference>